<dbReference type="AlphaFoldDB" id="A0A2N5S6M4"/>
<reference evidence="1 2" key="1">
    <citation type="submission" date="2017-11" db="EMBL/GenBank/DDBJ databases">
        <title>De novo assembly and phasing of dikaryotic genomes from two isolates of Puccinia coronata f. sp. avenae, the causal agent of oat crown rust.</title>
        <authorList>
            <person name="Miller M.E."/>
            <person name="Zhang Y."/>
            <person name="Omidvar V."/>
            <person name="Sperschneider J."/>
            <person name="Schwessinger B."/>
            <person name="Raley C."/>
            <person name="Palmer J.M."/>
            <person name="Garnica D."/>
            <person name="Upadhyaya N."/>
            <person name="Rathjen J."/>
            <person name="Taylor J.M."/>
            <person name="Park R.F."/>
            <person name="Dodds P.N."/>
            <person name="Hirsch C.D."/>
            <person name="Kianian S.F."/>
            <person name="Figueroa M."/>
        </authorList>
    </citation>
    <scope>NUCLEOTIDE SEQUENCE [LARGE SCALE GENOMIC DNA]</scope>
    <source>
        <strain evidence="1">12NC29</strain>
    </source>
</reference>
<name>A0A2N5S6M4_9BASI</name>
<accession>A0A2N5S6M4</accession>
<proteinExistence type="predicted"/>
<sequence length="67" mass="7205">MAVEVEQGTPGVFSRQGESKLQAVQQASLVVEDSVNQMSPSPNILSYSKAESMVHDLTRSESLILAV</sequence>
<dbReference type="EMBL" id="PGCJ01001136">
    <property type="protein sequence ID" value="PLW08876.1"/>
    <property type="molecule type" value="Genomic_DNA"/>
</dbReference>
<protein>
    <submittedName>
        <fullName evidence="1">Uncharacterized protein</fullName>
    </submittedName>
</protein>
<evidence type="ECO:0000313" key="2">
    <source>
        <dbReference type="Proteomes" id="UP000235388"/>
    </source>
</evidence>
<keyword evidence="2" id="KW-1185">Reference proteome</keyword>
<comment type="caution">
    <text evidence="1">The sequence shown here is derived from an EMBL/GenBank/DDBJ whole genome shotgun (WGS) entry which is preliminary data.</text>
</comment>
<gene>
    <name evidence="1" type="ORF">PCANC_23827</name>
</gene>
<organism evidence="1 2">
    <name type="scientific">Puccinia coronata f. sp. avenae</name>
    <dbReference type="NCBI Taxonomy" id="200324"/>
    <lineage>
        <taxon>Eukaryota</taxon>
        <taxon>Fungi</taxon>
        <taxon>Dikarya</taxon>
        <taxon>Basidiomycota</taxon>
        <taxon>Pucciniomycotina</taxon>
        <taxon>Pucciniomycetes</taxon>
        <taxon>Pucciniales</taxon>
        <taxon>Pucciniaceae</taxon>
        <taxon>Puccinia</taxon>
    </lineage>
</organism>
<dbReference type="Proteomes" id="UP000235388">
    <property type="component" value="Unassembled WGS sequence"/>
</dbReference>
<evidence type="ECO:0000313" key="1">
    <source>
        <dbReference type="EMBL" id="PLW08876.1"/>
    </source>
</evidence>